<reference evidence="1" key="1">
    <citation type="submission" date="2020-10" db="EMBL/GenBank/DDBJ databases">
        <authorList>
            <person name="Muller C M."/>
        </authorList>
    </citation>
    <scope>NUCLEOTIDE SEQUENCE</scope>
    <source>
        <strain evidence="1">THUN-12</strain>
    </source>
</reference>
<proteinExistence type="predicted"/>
<evidence type="ECO:0000313" key="1">
    <source>
        <dbReference type="EMBL" id="CAD6499267.1"/>
    </source>
</evidence>
<accession>A0A9W4GBA4</accession>
<evidence type="ECO:0000313" key="2">
    <source>
        <dbReference type="Proteomes" id="UP000683417"/>
    </source>
</evidence>
<protein>
    <submittedName>
        <fullName evidence="1">BgTH12-03388</fullName>
    </submittedName>
</protein>
<comment type="caution">
    <text evidence="1">The sequence shown here is derived from an EMBL/GenBank/DDBJ whole genome shotgun (WGS) entry which is preliminary data.</text>
</comment>
<organism evidence="1 2">
    <name type="scientific">Blumeria graminis f. sp. triticale</name>
    <dbReference type="NCBI Taxonomy" id="1689686"/>
    <lineage>
        <taxon>Eukaryota</taxon>
        <taxon>Fungi</taxon>
        <taxon>Dikarya</taxon>
        <taxon>Ascomycota</taxon>
        <taxon>Pezizomycotina</taxon>
        <taxon>Leotiomycetes</taxon>
        <taxon>Erysiphales</taxon>
        <taxon>Erysiphaceae</taxon>
        <taxon>Blumeria</taxon>
    </lineage>
</organism>
<dbReference type="EMBL" id="CAJHIT010000002">
    <property type="protein sequence ID" value="CAD6499267.1"/>
    <property type="molecule type" value="Genomic_DNA"/>
</dbReference>
<name>A0A9W4GBA4_BLUGR</name>
<sequence>MSSPNIKLGYCCI</sequence>
<dbReference type="Proteomes" id="UP000683417">
    <property type="component" value="Unassembled WGS sequence"/>
</dbReference>
<gene>
    <name evidence="1" type="ORF">BGTH12_LOCUS625</name>
</gene>